<dbReference type="Proteomes" id="UP001589894">
    <property type="component" value="Unassembled WGS sequence"/>
</dbReference>
<comment type="caution">
    <text evidence="5">The sequence shown here is derived from an EMBL/GenBank/DDBJ whole genome shotgun (WGS) entry which is preliminary data.</text>
</comment>
<evidence type="ECO:0000256" key="3">
    <source>
        <dbReference type="ARBA" id="ARBA00023008"/>
    </source>
</evidence>
<protein>
    <submittedName>
        <fullName evidence="5">Multicopper oxidase domain-containing protein</fullName>
    </submittedName>
</protein>
<dbReference type="PANTHER" id="PTHR11709">
    <property type="entry name" value="MULTI-COPPER OXIDASE"/>
    <property type="match status" value="1"/>
</dbReference>
<keyword evidence="3" id="KW-0186">Copper</keyword>
<keyword evidence="2" id="KW-0560">Oxidoreductase</keyword>
<sequence>MRSFRLDRLRSVARSRRLLAVPLVAAIVAVLLVPGPHRSAASPAAGLECLSSASNAFSLTAGGGYISTPDGNSIFMWSYGPSGGSFQLPGPTLCVDSGVKVTVVLHNTLPEATSITFPGQTQVLADGQPAQPETDAAGNLTSLTTSAAATSGSVTYTFVAGAPGTYLYSSGTDVQKQVQMGLFGALVVRPPAHRDWENDRPDSAFDPDHEYLYLLSEVDPDLHLAVERKRAYDFTKYKARYFMINGRSMPDTLAANHADWLPAQPYGALIHIRPFDAATNPKPALIRYLNAGSVSYPFHPHGSDEQLIARDGHPAQGPGGQDLSFSNFLIDVAPGQTADTQMFWKDAEHWDPTNNPIPVPLPPLQDQIVGPGSDTWFAENPYLGGQPGELPPGVVQNNQCGEYYHVAHSHALEQATNYGASFGGMMTLIRIDPPVGCPG</sequence>
<dbReference type="PANTHER" id="PTHR11709:SF394">
    <property type="entry name" value="FI03373P-RELATED"/>
    <property type="match status" value="1"/>
</dbReference>
<dbReference type="Gene3D" id="2.60.40.420">
    <property type="entry name" value="Cupredoxins - blue copper proteins"/>
    <property type="match status" value="1"/>
</dbReference>
<reference evidence="5 6" key="1">
    <citation type="submission" date="2024-09" db="EMBL/GenBank/DDBJ databases">
        <authorList>
            <person name="Sun Q."/>
            <person name="Mori K."/>
        </authorList>
    </citation>
    <scope>NUCLEOTIDE SEQUENCE [LARGE SCALE GENOMIC DNA]</scope>
    <source>
        <strain evidence="5 6">TBRC 2205</strain>
    </source>
</reference>
<organism evidence="5 6">
    <name type="scientific">Plantactinospora siamensis</name>
    <dbReference type="NCBI Taxonomy" id="555372"/>
    <lineage>
        <taxon>Bacteria</taxon>
        <taxon>Bacillati</taxon>
        <taxon>Actinomycetota</taxon>
        <taxon>Actinomycetes</taxon>
        <taxon>Micromonosporales</taxon>
        <taxon>Micromonosporaceae</taxon>
        <taxon>Plantactinospora</taxon>
    </lineage>
</organism>
<keyword evidence="6" id="KW-1185">Reference proteome</keyword>
<evidence type="ECO:0000313" key="6">
    <source>
        <dbReference type="Proteomes" id="UP001589894"/>
    </source>
</evidence>
<dbReference type="InterPro" id="IPR008972">
    <property type="entry name" value="Cupredoxin"/>
</dbReference>
<name>A0ABV6P0B4_9ACTN</name>
<dbReference type="InterPro" id="IPR045087">
    <property type="entry name" value="Cu-oxidase_fam"/>
</dbReference>
<feature type="domain" description="Plastocyanin-like" evidence="4">
    <location>
        <begin position="87"/>
        <end position="192"/>
    </location>
</feature>
<dbReference type="EMBL" id="JBHLUE010000016">
    <property type="protein sequence ID" value="MFC0566475.1"/>
    <property type="molecule type" value="Genomic_DNA"/>
</dbReference>
<accession>A0ABV6P0B4</accession>
<evidence type="ECO:0000259" key="4">
    <source>
        <dbReference type="Pfam" id="PF07732"/>
    </source>
</evidence>
<dbReference type="Pfam" id="PF07732">
    <property type="entry name" value="Cu-oxidase_3"/>
    <property type="match status" value="1"/>
</dbReference>
<dbReference type="InterPro" id="IPR011707">
    <property type="entry name" value="Cu-oxidase-like_N"/>
</dbReference>
<evidence type="ECO:0000313" key="5">
    <source>
        <dbReference type="EMBL" id="MFC0566475.1"/>
    </source>
</evidence>
<evidence type="ECO:0000256" key="2">
    <source>
        <dbReference type="ARBA" id="ARBA00023002"/>
    </source>
</evidence>
<gene>
    <name evidence="5" type="ORF">ACFFHU_20340</name>
</gene>
<dbReference type="SUPFAM" id="SSF49503">
    <property type="entry name" value="Cupredoxins"/>
    <property type="match status" value="2"/>
</dbReference>
<proteinExistence type="predicted"/>
<keyword evidence="1" id="KW-0479">Metal-binding</keyword>
<evidence type="ECO:0000256" key="1">
    <source>
        <dbReference type="ARBA" id="ARBA00022723"/>
    </source>
</evidence>
<dbReference type="RefSeq" id="WP_377341125.1">
    <property type="nucleotide sequence ID" value="NZ_JBHLUE010000016.1"/>
</dbReference>